<feature type="region of interest" description="Disordered" evidence="1">
    <location>
        <begin position="520"/>
        <end position="602"/>
    </location>
</feature>
<dbReference type="SMART" id="SM00015">
    <property type="entry name" value="IQ"/>
    <property type="match status" value="3"/>
</dbReference>
<comment type="caution">
    <text evidence="2">The sequence shown here is derived from an EMBL/GenBank/DDBJ whole genome shotgun (WGS) entry which is preliminary data.</text>
</comment>
<gene>
    <name evidence="2" type="ORF">PGLA2088_LOCUS24147</name>
</gene>
<feature type="compositionally biased region" description="Low complexity" evidence="1">
    <location>
        <begin position="215"/>
        <end position="226"/>
    </location>
</feature>
<feature type="compositionally biased region" description="Low complexity" evidence="1">
    <location>
        <begin position="146"/>
        <end position="167"/>
    </location>
</feature>
<feature type="region of interest" description="Disordered" evidence="1">
    <location>
        <begin position="209"/>
        <end position="262"/>
    </location>
</feature>
<evidence type="ECO:0000313" key="2">
    <source>
        <dbReference type="EMBL" id="CAE8684830.1"/>
    </source>
</evidence>
<sequence>MDLQPSAAAAGPPCTEPTASRPESPEAPEAPEAPEEPEAPEAPEAPPPPPPSTAAPARTSILEETGQPAANVSQREPTAEPGADDPAMDAVAVKLQAGFRGYQARKSVQLLRLSTSALKVPQPPAEATAKAPAETPKAPPTPPATPEQAATAEEAAEPTAKTSPTEAVVSAGADDPAMDAVAVKLQAGIRGYQARKSVQLLRLSTSALKVPQPPAEATAKAPAETPKAPPTPPATPEQAATAEEAAEPTAKTSPTEAVVSAGADDPAMDAVAVKLQAGIRGYQARKSVQLLRLSTSVLAPTGPVPFQIVAPAPSDEPPELPMAASPRTQVQLEAKVLCAMVFAAALRKVSGLGATGSLPLLQESVIEPPSAELPCPESVELRRAVSAASESASESAEQFATSLVFFAQVLSPSADPEAAEALRLCLASFHSHAEDKSLDKAVARSSASGGVRDAPKNMSALRKEMADDLLRVAVDGSLARALAKQKSDDAWDLGKGGSSESLLCTVDTAVDITADAADVQQPKPAPQDKPPEHQSEHAQSEQQELQERHQLQQQQQEQEQQQQQRQQQQQQQQKQYSSTHPTNNAEQQQEWQDQPGALPGFV</sequence>
<feature type="compositionally biased region" description="Pro residues" evidence="1">
    <location>
        <begin position="43"/>
        <end position="53"/>
    </location>
</feature>
<feature type="region of interest" description="Disordered" evidence="1">
    <location>
        <begin position="116"/>
        <end position="172"/>
    </location>
</feature>
<dbReference type="Proteomes" id="UP000626109">
    <property type="component" value="Unassembled WGS sequence"/>
</dbReference>
<feature type="compositionally biased region" description="Basic and acidic residues" evidence="1">
    <location>
        <begin position="529"/>
        <end position="550"/>
    </location>
</feature>
<feature type="compositionally biased region" description="Acidic residues" evidence="1">
    <location>
        <begin position="32"/>
        <end position="41"/>
    </location>
</feature>
<organism evidence="2 3">
    <name type="scientific">Polarella glacialis</name>
    <name type="common">Dinoflagellate</name>
    <dbReference type="NCBI Taxonomy" id="89957"/>
    <lineage>
        <taxon>Eukaryota</taxon>
        <taxon>Sar</taxon>
        <taxon>Alveolata</taxon>
        <taxon>Dinophyceae</taxon>
        <taxon>Suessiales</taxon>
        <taxon>Suessiaceae</taxon>
        <taxon>Polarella</taxon>
    </lineage>
</organism>
<name>A0A813JR02_POLGL</name>
<protein>
    <submittedName>
        <fullName evidence="2">Uncharacterized protein</fullName>
    </submittedName>
</protein>
<accession>A0A813JR02</accession>
<feature type="compositionally biased region" description="Low complexity" evidence="1">
    <location>
        <begin position="236"/>
        <end position="257"/>
    </location>
</feature>
<dbReference type="EMBL" id="CAJNNW010026370">
    <property type="protein sequence ID" value="CAE8684830.1"/>
    <property type="molecule type" value="Genomic_DNA"/>
</dbReference>
<evidence type="ECO:0000313" key="3">
    <source>
        <dbReference type="Proteomes" id="UP000626109"/>
    </source>
</evidence>
<feature type="compositionally biased region" description="Low complexity" evidence="1">
    <location>
        <begin position="551"/>
        <end position="575"/>
    </location>
</feature>
<evidence type="ECO:0000256" key="1">
    <source>
        <dbReference type="SAM" id="MobiDB-lite"/>
    </source>
</evidence>
<feature type="compositionally biased region" description="Low complexity" evidence="1">
    <location>
        <begin position="125"/>
        <end position="136"/>
    </location>
</feature>
<proteinExistence type="predicted"/>
<dbReference type="Gene3D" id="1.20.5.190">
    <property type="match status" value="1"/>
</dbReference>
<dbReference type="InterPro" id="IPR000048">
    <property type="entry name" value="IQ_motif_EF-hand-BS"/>
</dbReference>
<dbReference type="Pfam" id="PF00612">
    <property type="entry name" value="IQ"/>
    <property type="match status" value="3"/>
</dbReference>
<reference evidence="2" key="1">
    <citation type="submission" date="2021-02" db="EMBL/GenBank/DDBJ databases">
        <authorList>
            <person name="Dougan E. K."/>
            <person name="Rhodes N."/>
            <person name="Thang M."/>
            <person name="Chan C."/>
        </authorList>
    </citation>
    <scope>NUCLEOTIDE SEQUENCE</scope>
</reference>
<dbReference type="AlphaFoldDB" id="A0A813JR02"/>
<feature type="non-terminal residue" evidence="2">
    <location>
        <position position="602"/>
    </location>
</feature>
<feature type="region of interest" description="Disordered" evidence="1">
    <location>
        <begin position="1"/>
        <end position="89"/>
    </location>
</feature>
<dbReference type="PROSITE" id="PS50096">
    <property type="entry name" value="IQ"/>
    <property type="match status" value="3"/>
</dbReference>
<feature type="compositionally biased region" description="Polar residues" evidence="1">
    <location>
        <begin position="576"/>
        <end position="592"/>
    </location>
</feature>